<dbReference type="GO" id="GO:0004053">
    <property type="term" value="F:arginase activity"/>
    <property type="evidence" value="ECO:0007669"/>
    <property type="project" value="UniProtKB-EC"/>
</dbReference>
<evidence type="ECO:0000313" key="15">
    <source>
        <dbReference type="Proteomes" id="UP001353858"/>
    </source>
</evidence>
<sequence length="339" mass="37310">MFSKLTRCLFTQIRNIVRDTKVGVLGVPFENGQPKIGVGNGPRFIRDGGLIQSLKEIHAYMDVVDYGDVTYTIDPQIQNVPNMKEYVHMVSCSREVTKRVTEIIKDGRVCLTVGGDHAIAVATVDGHIQAVSHDIILVWIDAHADLNTSHTSDSGNTHGMPVALLAKELSDYWPYLPGMDWQNPVMSIKNLVYFGLRAVDSYERLIIEKLGILAFGMEEIETYGIDACINMAFEKLDPDKQKSIHVSFDIDALDAFEAPSTGTPVRGGLTLREGVHIMEAVHRSGRLTAMDLVEVNPSIGSKKDVDITVSAAIHVIKAAFGFNRKGLKPSNVSDLPKHT</sequence>
<dbReference type="GO" id="GO:0000050">
    <property type="term" value="P:urea cycle"/>
    <property type="evidence" value="ECO:0007669"/>
    <property type="project" value="UniProtKB-KW"/>
</dbReference>
<protein>
    <recommendedName>
        <fullName evidence="3 13">Arginase</fullName>
        <ecNumber evidence="2 13">3.5.3.1</ecNumber>
    </recommendedName>
</protein>
<feature type="binding site" evidence="10">
    <location>
        <position position="251"/>
    </location>
    <ligand>
        <name>Mn(2+)</name>
        <dbReference type="ChEBI" id="CHEBI:29035"/>
        <label>1</label>
    </ligand>
</feature>
<dbReference type="Gene3D" id="3.40.800.10">
    <property type="entry name" value="Ureohydrolase domain"/>
    <property type="match status" value="1"/>
</dbReference>
<feature type="binding site" evidence="10">
    <location>
        <position position="249"/>
    </location>
    <ligand>
        <name>Mn(2+)</name>
        <dbReference type="ChEBI" id="CHEBI:29035"/>
        <label>1</label>
    </ligand>
</feature>
<dbReference type="PROSITE" id="PS01053">
    <property type="entry name" value="ARGINASE_1"/>
    <property type="match status" value="1"/>
</dbReference>
<dbReference type="InterPro" id="IPR023696">
    <property type="entry name" value="Ureohydrolase_dom_sf"/>
</dbReference>
<dbReference type="InterPro" id="IPR014033">
    <property type="entry name" value="Arginase"/>
</dbReference>
<dbReference type="PIRSF" id="PIRSF036979">
    <property type="entry name" value="Arginase"/>
    <property type="match status" value="1"/>
</dbReference>
<feature type="binding site" evidence="10">
    <location>
        <position position="141"/>
    </location>
    <ligand>
        <name>Mn(2+)</name>
        <dbReference type="ChEBI" id="CHEBI:29035"/>
        <label>1</label>
    </ligand>
</feature>
<dbReference type="EC" id="3.5.3.1" evidence="2 13"/>
<proteinExistence type="inferred from homology"/>
<dbReference type="GO" id="GO:0010121">
    <property type="term" value="P:L-arginine catabolic process to proline via ornithine"/>
    <property type="evidence" value="ECO:0007669"/>
    <property type="project" value="UniProtKB-ARBA"/>
</dbReference>
<dbReference type="AlphaFoldDB" id="A0AAN7SP93"/>
<evidence type="ECO:0000256" key="2">
    <source>
        <dbReference type="ARBA" id="ARBA00012168"/>
    </source>
</evidence>
<evidence type="ECO:0000256" key="12">
    <source>
        <dbReference type="RuleBase" id="RU003684"/>
    </source>
</evidence>
<keyword evidence="7 12" id="KW-0378">Hydrolase</keyword>
<dbReference type="SUPFAM" id="SSF52768">
    <property type="entry name" value="Arginase/deacetylase"/>
    <property type="match status" value="1"/>
</dbReference>
<dbReference type="GO" id="GO:0030145">
    <property type="term" value="F:manganese ion binding"/>
    <property type="evidence" value="ECO:0007669"/>
    <property type="project" value="TreeGrafter"/>
</dbReference>
<dbReference type="PRINTS" id="PR00116">
    <property type="entry name" value="ARGINASE"/>
</dbReference>
<keyword evidence="6 10" id="KW-0479">Metal-binding</keyword>
<comment type="cofactor">
    <cofactor evidence="10 13">
        <name>Mn(2+)</name>
        <dbReference type="ChEBI" id="CHEBI:29035"/>
    </cofactor>
    <text evidence="10 13">Binds 2 manganese ions per subunit.</text>
</comment>
<dbReference type="GO" id="GO:0005829">
    <property type="term" value="C:cytosol"/>
    <property type="evidence" value="ECO:0007669"/>
    <property type="project" value="TreeGrafter"/>
</dbReference>
<keyword evidence="15" id="KW-1185">Reference proteome</keyword>
<gene>
    <name evidence="14" type="ORF">RN001_008494</name>
</gene>
<evidence type="ECO:0000256" key="8">
    <source>
        <dbReference type="ARBA" id="ARBA00023211"/>
    </source>
</evidence>
<evidence type="ECO:0000256" key="6">
    <source>
        <dbReference type="ARBA" id="ARBA00022723"/>
    </source>
</evidence>
<dbReference type="PANTHER" id="PTHR43782">
    <property type="entry name" value="ARGINASE"/>
    <property type="match status" value="1"/>
</dbReference>
<organism evidence="14 15">
    <name type="scientific">Aquatica leii</name>
    <dbReference type="NCBI Taxonomy" id="1421715"/>
    <lineage>
        <taxon>Eukaryota</taxon>
        <taxon>Metazoa</taxon>
        <taxon>Ecdysozoa</taxon>
        <taxon>Arthropoda</taxon>
        <taxon>Hexapoda</taxon>
        <taxon>Insecta</taxon>
        <taxon>Pterygota</taxon>
        <taxon>Neoptera</taxon>
        <taxon>Endopterygota</taxon>
        <taxon>Coleoptera</taxon>
        <taxon>Polyphaga</taxon>
        <taxon>Elateriformia</taxon>
        <taxon>Elateroidea</taxon>
        <taxon>Lampyridae</taxon>
        <taxon>Luciolinae</taxon>
        <taxon>Aquatica</taxon>
    </lineage>
</organism>
<evidence type="ECO:0000256" key="10">
    <source>
        <dbReference type="PIRSR" id="PIRSR036979-1"/>
    </source>
</evidence>
<dbReference type="Pfam" id="PF00491">
    <property type="entry name" value="Arginase"/>
    <property type="match status" value="1"/>
</dbReference>
<dbReference type="EMBL" id="JARPUR010000003">
    <property type="protein sequence ID" value="KAK4880348.1"/>
    <property type="molecule type" value="Genomic_DNA"/>
</dbReference>
<keyword evidence="4 13" id="KW-0835">Urea cycle</keyword>
<evidence type="ECO:0000256" key="3">
    <source>
        <dbReference type="ARBA" id="ARBA00018123"/>
    </source>
</evidence>
<comment type="similarity">
    <text evidence="11 12">Belongs to the arginase family.</text>
</comment>
<evidence type="ECO:0000256" key="5">
    <source>
        <dbReference type="ARBA" id="ARBA00022503"/>
    </source>
</evidence>
<accession>A0AAN7SP93</accession>
<dbReference type="Proteomes" id="UP001353858">
    <property type="component" value="Unassembled WGS sequence"/>
</dbReference>
<feature type="binding site" evidence="10">
    <location>
        <position position="117"/>
    </location>
    <ligand>
        <name>Mn(2+)</name>
        <dbReference type="ChEBI" id="CHEBI:29035"/>
        <label>1</label>
    </ligand>
</feature>
<keyword evidence="5 13" id="KW-0056">Arginine metabolism</keyword>
<dbReference type="CDD" id="cd09989">
    <property type="entry name" value="Arginase"/>
    <property type="match status" value="1"/>
</dbReference>
<dbReference type="InterPro" id="IPR020855">
    <property type="entry name" value="Ureohydrolase_Mn_BS"/>
</dbReference>
<comment type="pathway">
    <text evidence="1 13">Nitrogen metabolism; urea cycle; L-ornithine and urea from L-arginine: step 1/1.</text>
</comment>
<dbReference type="InterPro" id="IPR006035">
    <property type="entry name" value="Ureohydrolase"/>
</dbReference>
<evidence type="ECO:0000256" key="9">
    <source>
        <dbReference type="ARBA" id="ARBA00047391"/>
    </source>
</evidence>
<feature type="binding site" evidence="10">
    <location>
        <position position="143"/>
    </location>
    <ligand>
        <name>Mn(2+)</name>
        <dbReference type="ChEBI" id="CHEBI:29035"/>
        <label>1</label>
    </ligand>
</feature>
<keyword evidence="8 10" id="KW-0464">Manganese</keyword>
<dbReference type="GO" id="GO:0005634">
    <property type="term" value="C:nucleus"/>
    <property type="evidence" value="ECO:0007669"/>
    <property type="project" value="TreeGrafter"/>
</dbReference>
<dbReference type="PANTHER" id="PTHR43782:SF3">
    <property type="entry name" value="ARGINASE"/>
    <property type="match status" value="1"/>
</dbReference>
<evidence type="ECO:0000313" key="14">
    <source>
        <dbReference type="EMBL" id="KAK4880348.1"/>
    </source>
</evidence>
<evidence type="ECO:0000256" key="1">
    <source>
        <dbReference type="ARBA" id="ARBA00005098"/>
    </source>
</evidence>
<dbReference type="PROSITE" id="PS51409">
    <property type="entry name" value="ARGINASE_2"/>
    <property type="match status" value="1"/>
</dbReference>
<dbReference type="NCBIfam" id="TIGR01229">
    <property type="entry name" value="rocF_arginase"/>
    <property type="match status" value="1"/>
</dbReference>
<evidence type="ECO:0000256" key="11">
    <source>
        <dbReference type="PROSITE-ProRule" id="PRU00742"/>
    </source>
</evidence>
<comment type="caution">
    <text evidence="14">The sequence shown here is derived from an EMBL/GenBank/DDBJ whole genome shotgun (WGS) entry which is preliminary data.</text>
</comment>
<evidence type="ECO:0000256" key="13">
    <source>
        <dbReference type="RuleBase" id="RU361159"/>
    </source>
</evidence>
<dbReference type="FunFam" id="3.40.800.10:FF:000005">
    <property type="entry name" value="Arginase"/>
    <property type="match status" value="1"/>
</dbReference>
<reference evidence="15" key="1">
    <citation type="submission" date="2023-01" db="EMBL/GenBank/DDBJ databases">
        <title>Key to firefly adult light organ development and bioluminescence: homeobox transcription factors regulate luciferase expression and transportation to peroxisome.</title>
        <authorList>
            <person name="Fu X."/>
        </authorList>
    </citation>
    <scope>NUCLEOTIDE SEQUENCE [LARGE SCALE GENOMIC DNA]</scope>
</reference>
<feature type="binding site" evidence="10">
    <location>
        <position position="145"/>
    </location>
    <ligand>
        <name>Mn(2+)</name>
        <dbReference type="ChEBI" id="CHEBI:29035"/>
        <label>1</label>
    </ligand>
</feature>
<evidence type="ECO:0000256" key="7">
    <source>
        <dbReference type="ARBA" id="ARBA00022801"/>
    </source>
</evidence>
<evidence type="ECO:0000256" key="4">
    <source>
        <dbReference type="ARBA" id="ARBA00022436"/>
    </source>
</evidence>
<comment type="catalytic activity">
    <reaction evidence="9 13">
        <text>L-arginine + H2O = urea + L-ornithine</text>
        <dbReference type="Rhea" id="RHEA:20569"/>
        <dbReference type="ChEBI" id="CHEBI:15377"/>
        <dbReference type="ChEBI" id="CHEBI:16199"/>
        <dbReference type="ChEBI" id="CHEBI:32682"/>
        <dbReference type="ChEBI" id="CHEBI:46911"/>
        <dbReference type="EC" id="3.5.3.1"/>
    </reaction>
</comment>
<name>A0AAN7SP93_9COLE</name>